<organism evidence="8 9">
    <name type="scientific">Halobacteriovorax vibrionivorans</name>
    <dbReference type="NCBI Taxonomy" id="2152716"/>
    <lineage>
        <taxon>Bacteria</taxon>
        <taxon>Pseudomonadati</taxon>
        <taxon>Bdellovibrionota</taxon>
        <taxon>Bacteriovoracia</taxon>
        <taxon>Bacteriovoracales</taxon>
        <taxon>Halobacteriovoraceae</taxon>
        <taxon>Halobacteriovorax</taxon>
    </lineage>
</organism>
<comment type="subcellular location">
    <subcellularLocation>
        <location evidence="1">Cell membrane</location>
        <topology evidence="1">Multi-pass membrane protein</topology>
    </subcellularLocation>
</comment>
<evidence type="ECO:0000313" key="9">
    <source>
        <dbReference type="Proteomes" id="UP000443582"/>
    </source>
</evidence>
<reference evidence="9" key="1">
    <citation type="journal article" date="2019" name="Int. J. Syst. Evol. Microbiol.">
        <title>Halobacteriovorax valvorus sp. nov., a novel prokaryotic predator isolated from coastal seawater of China.</title>
        <authorList>
            <person name="Chen M.-X."/>
        </authorList>
    </citation>
    <scope>NUCLEOTIDE SEQUENCE [LARGE SCALE GENOMIC DNA]</scope>
    <source>
        <strain evidence="9">BL9</strain>
    </source>
</reference>
<evidence type="ECO:0000256" key="5">
    <source>
        <dbReference type="ARBA" id="ARBA00022989"/>
    </source>
</evidence>
<keyword evidence="5 7" id="KW-1133">Transmembrane helix</keyword>
<keyword evidence="9" id="KW-1185">Reference proteome</keyword>
<protein>
    <submittedName>
        <fullName evidence="8">Cation:proton antiporter</fullName>
    </submittedName>
</protein>
<dbReference type="EMBL" id="QDKL01000002">
    <property type="protein sequence ID" value="RZF21634.1"/>
    <property type="molecule type" value="Genomic_DNA"/>
</dbReference>
<dbReference type="PANTHER" id="PTHR34583:SF2">
    <property type="entry name" value="ANTIPORTER SUBUNIT MNHC2-RELATED"/>
    <property type="match status" value="1"/>
</dbReference>
<dbReference type="PANTHER" id="PTHR34583">
    <property type="entry name" value="ANTIPORTER SUBUNIT MNHC2-RELATED"/>
    <property type="match status" value="1"/>
</dbReference>
<evidence type="ECO:0000256" key="7">
    <source>
        <dbReference type="SAM" id="Phobius"/>
    </source>
</evidence>
<evidence type="ECO:0000313" key="8">
    <source>
        <dbReference type="EMBL" id="RZF21634.1"/>
    </source>
</evidence>
<sequence>MTFIVGCIFIVVGLLFLLKNTWVNCIFAIITLGNGANLIIFSIGNVLAHGYPFNGEGEAFSTVRFADPLTQALVLTAIVISFATLCFVISVVKKINDVRKEEEAQ</sequence>
<accession>A0ABY0IGJ2</accession>
<dbReference type="RefSeq" id="WP_115361212.1">
    <property type="nucleotide sequence ID" value="NZ_QDKL01000002.1"/>
</dbReference>
<evidence type="ECO:0000256" key="1">
    <source>
        <dbReference type="ARBA" id="ARBA00004651"/>
    </source>
</evidence>
<evidence type="ECO:0000256" key="3">
    <source>
        <dbReference type="ARBA" id="ARBA00022475"/>
    </source>
</evidence>
<evidence type="ECO:0000256" key="6">
    <source>
        <dbReference type="ARBA" id="ARBA00023136"/>
    </source>
</evidence>
<evidence type="ECO:0000256" key="2">
    <source>
        <dbReference type="ARBA" id="ARBA00010388"/>
    </source>
</evidence>
<dbReference type="Proteomes" id="UP000443582">
    <property type="component" value="Unassembled WGS sequence"/>
</dbReference>
<comment type="caution">
    <text evidence="8">The sequence shown here is derived from an EMBL/GenBank/DDBJ whole genome shotgun (WGS) entry which is preliminary data.</text>
</comment>
<keyword evidence="6 7" id="KW-0472">Membrane</keyword>
<dbReference type="InterPro" id="IPR050601">
    <property type="entry name" value="CPA3_antiporter_subunitC"/>
</dbReference>
<evidence type="ECO:0000256" key="4">
    <source>
        <dbReference type="ARBA" id="ARBA00022692"/>
    </source>
</evidence>
<dbReference type="InterPro" id="IPR039428">
    <property type="entry name" value="NUOK/Mnh_C1-like"/>
</dbReference>
<gene>
    <name evidence="8" type="ORF">DAY19_08065</name>
</gene>
<feature type="transmembrane region" description="Helical" evidence="7">
    <location>
        <begin position="72"/>
        <end position="92"/>
    </location>
</feature>
<keyword evidence="3" id="KW-1003">Cell membrane</keyword>
<keyword evidence="4 7" id="KW-0812">Transmembrane</keyword>
<proteinExistence type="inferred from homology"/>
<dbReference type="Pfam" id="PF00420">
    <property type="entry name" value="Oxidored_q2"/>
    <property type="match status" value="1"/>
</dbReference>
<comment type="similarity">
    <text evidence="2">Belongs to the CPA3 antiporters (TC 2.A.63) subunit C family.</text>
</comment>
<dbReference type="Gene3D" id="1.10.287.3510">
    <property type="match status" value="1"/>
</dbReference>
<name>A0ABY0IGJ2_9BACT</name>